<name>A0A1Q2CRY1_9ACTN</name>
<dbReference type="Pfam" id="PF00903">
    <property type="entry name" value="Glyoxalase"/>
    <property type="match status" value="1"/>
</dbReference>
<dbReference type="Proteomes" id="UP000188145">
    <property type="component" value="Chromosome"/>
</dbReference>
<dbReference type="SUPFAM" id="SSF54593">
    <property type="entry name" value="Glyoxalase/Bleomycin resistance protein/Dihydroxybiphenyl dioxygenase"/>
    <property type="match status" value="1"/>
</dbReference>
<dbReference type="InterPro" id="IPR004360">
    <property type="entry name" value="Glyas_Fos-R_dOase_dom"/>
</dbReference>
<dbReference type="RefSeq" id="WP_077687238.1">
    <property type="nucleotide sequence ID" value="NZ_CP019606.1"/>
</dbReference>
<protein>
    <recommendedName>
        <fullName evidence="1">VOC domain-containing protein</fullName>
    </recommendedName>
</protein>
<dbReference type="InterPro" id="IPR052164">
    <property type="entry name" value="Anthracycline_SecMetBiosynth"/>
</dbReference>
<dbReference type="PROSITE" id="PS51819">
    <property type="entry name" value="VOC"/>
    <property type="match status" value="1"/>
</dbReference>
<organism evidence="2 3">
    <name type="scientific">Tessaracoccus aquimaris</name>
    <dbReference type="NCBI Taxonomy" id="1332264"/>
    <lineage>
        <taxon>Bacteria</taxon>
        <taxon>Bacillati</taxon>
        <taxon>Actinomycetota</taxon>
        <taxon>Actinomycetes</taxon>
        <taxon>Propionibacteriales</taxon>
        <taxon>Propionibacteriaceae</taxon>
        <taxon>Tessaracoccus</taxon>
    </lineage>
</organism>
<dbReference type="AlphaFoldDB" id="A0A1Q2CRY1"/>
<dbReference type="KEGG" id="tes:BW730_16670"/>
<keyword evidence="3" id="KW-1185">Reference proteome</keyword>
<dbReference type="PANTHER" id="PTHR33993:SF14">
    <property type="entry name" value="GB|AAF24581.1"/>
    <property type="match status" value="1"/>
</dbReference>
<evidence type="ECO:0000259" key="1">
    <source>
        <dbReference type="PROSITE" id="PS51819"/>
    </source>
</evidence>
<sequence>MPAFQTIVVPVSDLESAKRIYTAALGAEPHTDQPYYVGYHVDGCEFGLAPKAMANHPTGPVAYLDVPDAAQGVQDLVAAGAAVVQDATEVGGGTTVAVLADADGNVFGLRSYRAG</sequence>
<dbReference type="STRING" id="1332264.BW730_16670"/>
<evidence type="ECO:0000313" key="3">
    <source>
        <dbReference type="Proteomes" id="UP000188145"/>
    </source>
</evidence>
<evidence type="ECO:0000313" key="2">
    <source>
        <dbReference type="EMBL" id="AQP48883.1"/>
    </source>
</evidence>
<gene>
    <name evidence="2" type="ORF">BW730_16670</name>
</gene>
<proteinExistence type="predicted"/>
<dbReference type="Gene3D" id="3.10.180.10">
    <property type="entry name" value="2,3-Dihydroxybiphenyl 1,2-Dioxygenase, domain 1"/>
    <property type="match status" value="1"/>
</dbReference>
<dbReference type="PANTHER" id="PTHR33993">
    <property type="entry name" value="GLYOXALASE-RELATED"/>
    <property type="match status" value="1"/>
</dbReference>
<dbReference type="InterPro" id="IPR037523">
    <property type="entry name" value="VOC_core"/>
</dbReference>
<dbReference type="EMBL" id="CP019606">
    <property type="protein sequence ID" value="AQP48883.1"/>
    <property type="molecule type" value="Genomic_DNA"/>
</dbReference>
<accession>A0A1Q2CRY1</accession>
<dbReference type="OrthoDB" id="4565236at2"/>
<dbReference type="InterPro" id="IPR029068">
    <property type="entry name" value="Glyas_Bleomycin-R_OHBP_Dase"/>
</dbReference>
<feature type="domain" description="VOC" evidence="1">
    <location>
        <begin position="3"/>
        <end position="112"/>
    </location>
</feature>
<reference evidence="3" key="1">
    <citation type="submission" date="2017-02" db="EMBL/GenBank/DDBJ databases">
        <title>Tessaracoccus aquaemaris sp. nov., isolated from the intestine of a Korean rockfish, Sebastes schlegelii, in a marine aquaculture pond.</title>
        <authorList>
            <person name="Tak E.J."/>
            <person name="Bae J.-W."/>
        </authorList>
    </citation>
    <scope>NUCLEOTIDE SEQUENCE [LARGE SCALE GENOMIC DNA]</scope>
    <source>
        <strain evidence="3">NSG39</strain>
    </source>
</reference>